<feature type="region of interest" description="Disordered" evidence="7">
    <location>
        <begin position="305"/>
        <end position="324"/>
    </location>
</feature>
<feature type="binding site" evidence="6">
    <location>
        <position position="95"/>
    </location>
    <ligand>
        <name>S-adenosyl-L-methionine</name>
        <dbReference type="ChEBI" id="CHEBI:59789"/>
    </ligand>
</feature>
<comment type="caution">
    <text evidence="8">The sequence shown here is derived from an EMBL/GenBank/DDBJ whole genome shotgun (WGS) entry which is preliminary data.</text>
</comment>
<dbReference type="PANTHER" id="PTHR11265:SF0">
    <property type="entry name" value="12S RRNA N4-METHYLCYTIDINE METHYLTRANSFERASE"/>
    <property type="match status" value="1"/>
</dbReference>
<comment type="function">
    <text evidence="6">Specifically methylates the N4 position of cytidine in position 1402 (C1402) of 16S rRNA.</text>
</comment>
<keyword evidence="3 6" id="KW-0489">Methyltransferase</keyword>
<reference evidence="9" key="1">
    <citation type="journal article" date="2019" name="Int. J. Syst. Evol. Microbiol.">
        <title>The Global Catalogue of Microorganisms (GCM) 10K type strain sequencing project: providing services to taxonomists for standard genome sequencing and annotation.</title>
        <authorList>
            <consortium name="The Broad Institute Genomics Platform"/>
            <consortium name="The Broad Institute Genome Sequencing Center for Infectious Disease"/>
            <person name="Wu L."/>
            <person name="Ma J."/>
        </authorList>
    </citation>
    <scope>NUCLEOTIDE SEQUENCE [LARGE SCALE GENOMIC DNA]</scope>
    <source>
        <strain evidence="9">CCUG 43114</strain>
    </source>
</reference>
<evidence type="ECO:0000256" key="7">
    <source>
        <dbReference type="SAM" id="MobiDB-lite"/>
    </source>
</evidence>
<dbReference type="InterPro" id="IPR002903">
    <property type="entry name" value="RsmH"/>
</dbReference>
<evidence type="ECO:0000256" key="3">
    <source>
        <dbReference type="ARBA" id="ARBA00022603"/>
    </source>
</evidence>
<dbReference type="SUPFAM" id="SSF81799">
    <property type="entry name" value="Putative methyltransferase TM0872, insert domain"/>
    <property type="match status" value="1"/>
</dbReference>
<keyword evidence="9" id="KW-1185">Reference proteome</keyword>
<dbReference type="Gene3D" id="1.10.150.170">
    <property type="entry name" value="Putative methyltransferase TM0872, insert domain"/>
    <property type="match status" value="1"/>
</dbReference>
<gene>
    <name evidence="6 8" type="primary">rsmH</name>
    <name evidence="8" type="ORF">ACFPJ6_15810</name>
</gene>
<organism evidence="8 9">
    <name type="scientific">Aquipuribacter nitratireducens</name>
    <dbReference type="NCBI Taxonomy" id="650104"/>
    <lineage>
        <taxon>Bacteria</taxon>
        <taxon>Bacillati</taxon>
        <taxon>Actinomycetota</taxon>
        <taxon>Actinomycetes</taxon>
        <taxon>Micrococcales</taxon>
        <taxon>Intrasporangiaceae</taxon>
        <taxon>Aquipuribacter</taxon>
    </lineage>
</organism>
<evidence type="ECO:0000256" key="5">
    <source>
        <dbReference type="ARBA" id="ARBA00022691"/>
    </source>
</evidence>
<dbReference type="GO" id="GO:0032259">
    <property type="term" value="P:methylation"/>
    <property type="evidence" value="ECO:0007669"/>
    <property type="project" value="UniProtKB-KW"/>
</dbReference>
<dbReference type="Gene3D" id="3.40.50.150">
    <property type="entry name" value="Vaccinia Virus protein VP39"/>
    <property type="match status" value="1"/>
</dbReference>
<keyword evidence="6" id="KW-0963">Cytoplasm</keyword>
<dbReference type="Pfam" id="PF01795">
    <property type="entry name" value="Methyltransf_5"/>
    <property type="match status" value="1"/>
</dbReference>
<dbReference type="Proteomes" id="UP001596122">
    <property type="component" value="Unassembled WGS sequence"/>
</dbReference>
<dbReference type="EMBL" id="JBHSLD010000015">
    <property type="protein sequence ID" value="MFC5382235.1"/>
    <property type="molecule type" value="Genomic_DNA"/>
</dbReference>
<evidence type="ECO:0000313" key="8">
    <source>
        <dbReference type="EMBL" id="MFC5382235.1"/>
    </source>
</evidence>
<feature type="binding site" evidence="6">
    <location>
        <begin position="47"/>
        <end position="49"/>
    </location>
    <ligand>
        <name>S-adenosyl-L-methionine</name>
        <dbReference type="ChEBI" id="CHEBI:59789"/>
    </ligand>
</feature>
<evidence type="ECO:0000256" key="1">
    <source>
        <dbReference type="ARBA" id="ARBA00010396"/>
    </source>
</evidence>
<keyword evidence="4 6" id="KW-0808">Transferase</keyword>
<dbReference type="PANTHER" id="PTHR11265">
    <property type="entry name" value="S-ADENOSYL-METHYLTRANSFERASE MRAW"/>
    <property type="match status" value="1"/>
</dbReference>
<comment type="subcellular location">
    <subcellularLocation>
        <location evidence="6">Cytoplasm</location>
    </subcellularLocation>
</comment>
<keyword evidence="5 6" id="KW-0949">S-adenosyl-L-methionine</keyword>
<evidence type="ECO:0000256" key="4">
    <source>
        <dbReference type="ARBA" id="ARBA00022679"/>
    </source>
</evidence>
<protein>
    <recommendedName>
        <fullName evidence="6">Ribosomal RNA small subunit methyltransferase H</fullName>
        <ecNumber evidence="6">2.1.1.199</ecNumber>
    </recommendedName>
    <alternativeName>
        <fullName evidence="6">16S rRNA m(4)C1402 methyltransferase</fullName>
    </alternativeName>
    <alternativeName>
        <fullName evidence="6">rRNA (cytosine-N(4)-)-methyltransferase RsmH</fullName>
    </alternativeName>
</protein>
<comment type="catalytic activity">
    <reaction evidence="6">
        <text>cytidine(1402) in 16S rRNA + S-adenosyl-L-methionine = N(4)-methylcytidine(1402) in 16S rRNA + S-adenosyl-L-homocysteine + H(+)</text>
        <dbReference type="Rhea" id="RHEA:42928"/>
        <dbReference type="Rhea" id="RHEA-COMP:10286"/>
        <dbReference type="Rhea" id="RHEA-COMP:10287"/>
        <dbReference type="ChEBI" id="CHEBI:15378"/>
        <dbReference type="ChEBI" id="CHEBI:57856"/>
        <dbReference type="ChEBI" id="CHEBI:59789"/>
        <dbReference type="ChEBI" id="CHEBI:74506"/>
        <dbReference type="ChEBI" id="CHEBI:82748"/>
        <dbReference type="EC" id="2.1.1.199"/>
    </reaction>
</comment>
<proteinExistence type="inferred from homology"/>
<dbReference type="InterPro" id="IPR029063">
    <property type="entry name" value="SAM-dependent_MTases_sf"/>
</dbReference>
<dbReference type="NCBIfam" id="TIGR00006">
    <property type="entry name" value="16S rRNA (cytosine(1402)-N(4))-methyltransferase RsmH"/>
    <property type="match status" value="1"/>
</dbReference>
<accession>A0ABW0GR78</accession>
<feature type="binding site" evidence="6">
    <location>
        <position position="123"/>
    </location>
    <ligand>
        <name>S-adenosyl-L-methionine</name>
        <dbReference type="ChEBI" id="CHEBI:59789"/>
    </ligand>
</feature>
<dbReference type="GO" id="GO:0008168">
    <property type="term" value="F:methyltransferase activity"/>
    <property type="evidence" value="ECO:0007669"/>
    <property type="project" value="UniProtKB-KW"/>
</dbReference>
<evidence type="ECO:0000313" key="9">
    <source>
        <dbReference type="Proteomes" id="UP001596122"/>
    </source>
</evidence>
<evidence type="ECO:0000256" key="2">
    <source>
        <dbReference type="ARBA" id="ARBA00022552"/>
    </source>
</evidence>
<dbReference type="SUPFAM" id="SSF53335">
    <property type="entry name" value="S-adenosyl-L-methionine-dependent methyltransferases"/>
    <property type="match status" value="1"/>
</dbReference>
<dbReference type="RefSeq" id="WP_340271344.1">
    <property type="nucleotide sequence ID" value="NZ_JBBEOG010000010.1"/>
</dbReference>
<dbReference type="PIRSF" id="PIRSF004486">
    <property type="entry name" value="MraW"/>
    <property type="match status" value="1"/>
</dbReference>
<sequence>MEPNPGGTGEASHVPVLLQRCVDLLVPALHGPAATGTVLVDGTLGLGGHTAALLAAAPGARAVGVDRDPLALAEAGRRLARRGLADRVTLVQAVHDEVDRVCGAAGVDEVDAVLLDLGVSSMQLDLDERGFSYARDTPLDMRMGTTGPTAADVLNTYDERRLARMMRTHADERFADRIARAVVAERDREPFTTSGRLVELVYAAVPAAARRTGGHPAKRLFQALRIEVNDEIAGLERALPAWLDRLRPGGRLVVLSYHSGEDRVTKRAFARVTTVDVPPGLPVEPTPAPYELLVRGAEKAPVHEVDRNPRAASVRLRAVERRRP</sequence>
<dbReference type="HAMAP" id="MF_01007">
    <property type="entry name" value="16SrRNA_methyltr_H"/>
    <property type="match status" value="1"/>
</dbReference>
<comment type="similarity">
    <text evidence="1 6">Belongs to the methyltransferase superfamily. RsmH family.</text>
</comment>
<dbReference type="EC" id="2.1.1.199" evidence="6"/>
<keyword evidence="2 6" id="KW-0698">rRNA processing</keyword>
<dbReference type="InterPro" id="IPR023397">
    <property type="entry name" value="SAM-dep_MeTrfase_MraW_recog"/>
</dbReference>
<feature type="binding site" evidence="6">
    <location>
        <position position="66"/>
    </location>
    <ligand>
        <name>S-adenosyl-L-methionine</name>
        <dbReference type="ChEBI" id="CHEBI:59789"/>
    </ligand>
</feature>
<evidence type="ECO:0000256" key="6">
    <source>
        <dbReference type="HAMAP-Rule" id="MF_01007"/>
    </source>
</evidence>
<feature type="binding site" evidence="6">
    <location>
        <position position="116"/>
    </location>
    <ligand>
        <name>S-adenosyl-L-methionine</name>
        <dbReference type="ChEBI" id="CHEBI:59789"/>
    </ligand>
</feature>
<name>A0ABW0GR78_9MICO</name>